<keyword evidence="8" id="KW-0378">Hydrolase</keyword>
<feature type="domain" description="Toprim" evidence="12">
    <location>
        <begin position="4"/>
        <end position="97"/>
    </location>
</feature>
<dbReference type="PANTHER" id="PTHR39156:SF1">
    <property type="entry name" value="RIBONUCLEASE M5"/>
    <property type="match status" value="1"/>
</dbReference>
<evidence type="ECO:0000256" key="9">
    <source>
        <dbReference type="ARBA" id="ARBA00022842"/>
    </source>
</evidence>
<dbReference type="EC" id="3.1.26.8" evidence="11"/>
<dbReference type="SMART" id="SM00493">
    <property type="entry name" value="TOPRIM"/>
    <property type="match status" value="1"/>
</dbReference>
<dbReference type="SUPFAM" id="SSF110455">
    <property type="entry name" value="Toprim domain"/>
    <property type="match status" value="1"/>
</dbReference>
<dbReference type="InterPro" id="IPR025156">
    <property type="entry name" value="RNase_M5_C"/>
</dbReference>
<evidence type="ECO:0000256" key="2">
    <source>
        <dbReference type="ARBA" id="ARBA00022517"/>
    </source>
</evidence>
<evidence type="ECO:0000256" key="8">
    <source>
        <dbReference type="ARBA" id="ARBA00022801"/>
    </source>
</evidence>
<dbReference type="InterPro" id="IPR004466">
    <property type="entry name" value="RNase_M5"/>
</dbReference>
<sequence>MKIDQVIVVEGKTDTQKLKQIFGSQLETIETNGLNVNEELLSILKNVNNSRGIIILTDPDGPGQKIREQINQGLACEVKNAFISRPLIKTRSKIGVAEANPEEIKQSLSNLITFNSQNQESISWNDYLENDWFQPKYRQIISHHFSWSQKISSKTLFKWLNLAGLKKLDIELIIKESKE</sequence>
<reference evidence="13 14" key="1">
    <citation type="submission" date="2018-07" db="EMBL/GenBank/DDBJ databases">
        <title>Complete genome sequence of Spiroplasma alleghenense PLHS-1 (ATCC 51752).</title>
        <authorList>
            <person name="Chou L."/>
            <person name="Lee T.-Y."/>
            <person name="Tsai Y.-M."/>
            <person name="Kuo C.-H."/>
        </authorList>
    </citation>
    <scope>NUCLEOTIDE SEQUENCE [LARGE SCALE GENOMIC DNA]</scope>
    <source>
        <strain evidence="13 14">PLHS-1</strain>
    </source>
</reference>
<dbReference type="CDD" id="cd01027">
    <property type="entry name" value="TOPRIM_RNase_M5_like"/>
    <property type="match status" value="1"/>
</dbReference>
<evidence type="ECO:0000256" key="4">
    <source>
        <dbReference type="ARBA" id="ARBA00022722"/>
    </source>
</evidence>
<dbReference type="GO" id="GO:0019843">
    <property type="term" value="F:rRNA binding"/>
    <property type="evidence" value="ECO:0007669"/>
    <property type="project" value="UniProtKB-KW"/>
</dbReference>
<dbReference type="AlphaFoldDB" id="A0A345Z5B8"/>
<keyword evidence="10" id="KW-0694">RNA-binding</keyword>
<dbReference type="Gene3D" id="3.40.1360.10">
    <property type="match status" value="1"/>
</dbReference>
<gene>
    <name evidence="13" type="primary">rnmV</name>
    <name evidence="13" type="ORF">SALLE_v1c11270</name>
</gene>
<dbReference type="NCBIfam" id="TIGR00334">
    <property type="entry name" value="5S_RNA_mat_M5"/>
    <property type="match status" value="1"/>
</dbReference>
<dbReference type="Pfam" id="PF01751">
    <property type="entry name" value="Toprim"/>
    <property type="match status" value="1"/>
</dbReference>
<dbReference type="InterPro" id="IPR034141">
    <property type="entry name" value="TOPRIM_RNase_M5-like"/>
</dbReference>
<protein>
    <recommendedName>
        <fullName evidence="11">Ribonuclease M5</fullName>
        <ecNumber evidence="11">3.1.26.8</ecNumber>
    </recommendedName>
</protein>
<dbReference type="EMBL" id="CP031376">
    <property type="protein sequence ID" value="AXK51797.1"/>
    <property type="molecule type" value="Genomic_DNA"/>
</dbReference>
<dbReference type="PANTHER" id="PTHR39156">
    <property type="entry name" value="RIBONUCLEASE M5"/>
    <property type="match status" value="1"/>
</dbReference>
<evidence type="ECO:0000313" key="13">
    <source>
        <dbReference type="EMBL" id="AXK51797.1"/>
    </source>
</evidence>
<dbReference type="GO" id="GO:0006364">
    <property type="term" value="P:rRNA processing"/>
    <property type="evidence" value="ECO:0007669"/>
    <property type="project" value="UniProtKB-UniRule"/>
</dbReference>
<dbReference type="Pfam" id="PF13331">
    <property type="entry name" value="DUF4093"/>
    <property type="match status" value="1"/>
</dbReference>
<keyword evidence="2" id="KW-0690">Ribosome biogenesis</keyword>
<dbReference type="GO" id="GO:0046872">
    <property type="term" value="F:metal ion binding"/>
    <property type="evidence" value="ECO:0007669"/>
    <property type="project" value="UniProtKB-KW"/>
</dbReference>
<evidence type="ECO:0000256" key="10">
    <source>
        <dbReference type="ARBA" id="ARBA00022884"/>
    </source>
</evidence>
<dbReference type="KEGG" id="salx:SALLE_v1c11270"/>
<accession>A0A345Z5B8</accession>
<dbReference type="RefSeq" id="WP_245886013.1">
    <property type="nucleotide sequence ID" value="NZ_CP031376.1"/>
</dbReference>
<keyword evidence="14" id="KW-1185">Reference proteome</keyword>
<keyword evidence="7" id="KW-0255">Endonuclease</keyword>
<proteinExistence type="predicted"/>
<evidence type="ECO:0000256" key="7">
    <source>
        <dbReference type="ARBA" id="ARBA00022759"/>
    </source>
</evidence>
<evidence type="ECO:0000313" key="14">
    <source>
        <dbReference type="Proteomes" id="UP000254792"/>
    </source>
</evidence>
<keyword evidence="9" id="KW-0460">Magnesium</keyword>
<evidence type="ECO:0000256" key="6">
    <source>
        <dbReference type="ARBA" id="ARBA00022730"/>
    </source>
</evidence>
<keyword evidence="6" id="KW-0699">rRNA-binding</keyword>
<keyword evidence="4" id="KW-0540">Nuclease</keyword>
<evidence type="ECO:0000256" key="11">
    <source>
        <dbReference type="NCBIfam" id="TIGR00334"/>
    </source>
</evidence>
<evidence type="ECO:0000259" key="12">
    <source>
        <dbReference type="PROSITE" id="PS50880"/>
    </source>
</evidence>
<keyword evidence="5" id="KW-0479">Metal-binding</keyword>
<dbReference type="GO" id="GO:0043822">
    <property type="term" value="F:ribonuclease M5 activity"/>
    <property type="evidence" value="ECO:0007669"/>
    <property type="project" value="UniProtKB-UniRule"/>
</dbReference>
<name>A0A345Z5B8_9MOLU</name>
<dbReference type="InterPro" id="IPR006171">
    <property type="entry name" value="TOPRIM_dom"/>
</dbReference>
<evidence type="ECO:0000256" key="3">
    <source>
        <dbReference type="ARBA" id="ARBA00022552"/>
    </source>
</evidence>
<evidence type="ECO:0000256" key="1">
    <source>
        <dbReference type="ARBA" id="ARBA00022490"/>
    </source>
</evidence>
<organism evidence="13 14">
    <name type="scientific">Spiroplasma alleghenense</name>
    <dbReference type="NCBI Taxonomy" id="216931"/>
    <lineage>
        <taxon>Bacteria</taxon>
        <taxon>Bacillati</taxon>
        <taxon>Mycoplasmatota</taxon>
        <taxon>Mollicutes</taxon>
        <taxon>Entomoplasmatales</taxon>
        <taxon>Spiroplasmataceae</taxon>
        <taxon>Spiroplasma</taxon>
    </lineage>
</organism>
<dbReference type="Proteomes" id="UP000254792">
    <property type="component" value="Chromosome"/>
</dbReference>
<keyword evidence="3" id="KW-0698">rRNA processing</keyword>
<keyword evidence="1" id="KW-0963">Cytoplasm</keyword>
<dbReference type="PROSITE" id="PS50880">
    <property type="entry name" value="TOPRIM"/>
    <property type="match status" value="1"/>
</dbReference>
<evidence type="ECO:0000256" key="5">
    <source>
        <dbReference type="ARBA" id="ARBA00022723"/>
    </source>
</evidence>